<accession>A0AAE1DWQ8</accession>
<sequence>MVETGLLTKLQVAEAIVAFEKQTEVLLPASRDQAWSVIGKFTQGAKADGRRLTRRLVTDQGELDFLVRDCRQSGTLVGAPEQSPAGWILTYYDGS</sequence>
<organism evidence="1 2">
    <name type="scientific">Elysia crispata</name>
    <name type="common">lettuce slug</name>
    <dbReference type="NCBI Taxonomy" id="231223"/>
    <lineage>
        <taxon>Eukaryota</taxon>
        <taxon>Metazoa</taxon>
        <taxon>Spiralia</taxon>
        <taxon>Lophotrochozoa</taxon>
        <taxon>Mollusca</taxon>
        <taxon>Gastropoda</taxon>
        <taxon>Heterobranchia</taxon>
        <taxon>Euthyneura</taxon>
        <taxon>Panpulmonata</taxon>
        <taxon>Sacoglossa</taxon>
        <taxon>Placobranchoidea</taxon>
        <taxon>Plakobranchidae</taxon>
        <taxon>Elysia</taxon>
    </lineage>
</organism>
<comment type="caution">
    <text evidence="1">The sequence shown here is derived from an EMBL/GenBank/DDBJ whole genome shotgun (WGS) entry which is preliminary data.</text>
</comment>
<dbReference type="Proteomes" id="UP001283361">
    <property type="component" value="Unassembled WGS sequence"/>
</dbReference>
<reference evidence="1" key="1">
    <citation type="journal article" date="2023" name="G3 (Bethesda)">
        <title>A reference genome for the long-term kleptoplast-retaining sea slug Elysia crispata morphotype clarki.</title>
        <authorList>
            <person name="Eastman K.E."/>
            <person name="Pendleton A.L."/>
            <person name="Shaikh M.A."/>
            <person name="Suttiyut T."/>
            <person name="Ogas R."/>
            <person name="Tomko P."/>
            <person name="Gavelis G."/>
            <person name="Widhalm J.R."/>
            <person name="Wisecaver J.H."/>
        </authorList>
    </citation>
    <scope>NUCLEOTIDE SEQUENCE</scope>
    <source>
        <strain evidence="1">ECLA1</strain>
    </source>
</reference>
<dbReference type="AlphaFoldDB" id="A0AAE1DWQ8"/>
<dbReference type="EMBL" id="JAWDGP010002053">
    <property type="protein sequence ID" value="KAK3785866.1"/>
    <property type="molecule type" value="Genomic_DNA"/>
</dbReference>
<proteinExistence type="predicted"/>
<evidence type="ECO:0000313" key="1">
    <source>
        <dbReference type="EMBL" id="KAK3785866.1"/>
    </source>
</evidence>
<evidence type="ECO:0000313" key="2">
    <source>
        <dbReference type="Proteomes" id="UP001283361"/>
    </source>
</evidence>
<gene>
    <name evidence="1" type="ORF">RRG08_063138</name>
</gene>
<keyword evidence="2" id="KW-1185">Reference proteome</keyword>
<protein>
    <submittedName>
        <fullName evidence="1">Uncharacterized protein</fullName>
    </submittedName>
</protein>
<name>A0AAE1DWQ8_9GAST</name>